<keyword evidence="4" id="KW-1185">Reference proteome</keyword>
<dbReference type="PANTHER" id="PTHR43669:SF8">
    <property type="entry name" value="SHORT-CHAIN TYPE DEHYDROGENASE_REDUCTASE-RELATED"/>
    <property type="match status" value="1"/>
</dbReference>
<comment type="similarity">
    <text evidence="1">Belongs to the short-chain dehydrogenases/reductases (SDR) family.</text>
</comment>
<organism evidence="3 4">
    <name type="scientific">Streptomyces nanshensis</name>
    <dbReference type="NCBI Taxonomy" id="518642"/>
    <lineage>
        <taxon>Bacteria</taxon>
        <taxon>Bacillati</taxon>
        <taxon>Actinomycetota</taxon>
        <taxon>Actinomycetes</taxon>
        <taxon>Kitasatosporales</taxon>
        <taxon>Streptomycetaceae</taxon>
        <taxon>Streptomyces</taxon>
    </lineage>
</organism>
<comment type="caution">
    <text evidence="3">The sequence shown here is derived from an EMBL/GenBank/DDBJ whole genome shotgun (WGS) entry which is preliminary data.</text>
</comment>
<dbReference type="EMBL" id="LJGW01000229">
    <property type="protein sequence ID" value="OEV11363.1"/>
    <property type="molecule type" value="Genomic_DNA"/>
</dbReference>
<dbReference type="Gene3D" id="3.40.50.720">
    <property type="entry name" value="NAD(P)-binding Rossmann-like Domain"/>
    <property type="match status" value="1"/>
</dbReference>
<name>A0A1E7L5S1_9ACTN</name>
<dbReference type="Proteomes" id="UP000176005">
    <property type="component" value="Unassembled WGS sequence"/>
</dbReference>
<dbReference type="Pfam" id="PF00106">
    <property type="entry name" value="adh_short"/>
    <property type="match status" value="1"/>
</dbReference>
<gene>
    <name evidence="3" type="ORF">AN218_13240</name>
</gene>
<dbReference type="AlphaFoldDB" id="A0A1E7L5S1"/>
<keyword evidence="2" id="KW-0560">Oxidoreductase</keyword>
<feature type="non-terminal residue" evidence="3">
    <location>
        <position position="91"/>
    </location>
</feature>
<sequence length="91" mass="9212">MVVTGGGRGIGRAVAERLLDDGHTVVAVDLDRGALEWLAEHPGAARARSVAGSAADDEAVQQAADLAESAPGGLCGWVNNAAVFHDASLHN</sequence>
<dbReference type="GO" id="GO:0016491">
    <property type="term" value="F:oxidoreductase activity"/>
    <property type="evidence" value="ECO:0007669"/>
    <property type="project" value="UniProtKB-KW"/>
</dbReference>
<evidence type="ECO:0000313" key="3">
    <source>
        <dbReference type="EMBL" id="OEV11363.1"/>
    </source>
</evidence>
<accession>A0A1E7L5S1</accession>
<dbReference type="InterPro" id="IPR036291">
    <property type="entry name" value="NAD(P)-bd_dom_sf"/>
</dbReference>
<reference evidence="3 4" key="1">
    <citation type="journal article" date="2016" name="Front. Microbiol.">
        <title>Comparative Genomics Analysis of Streptomyces Species Reveals Their Adaptation to the Marine Environment and Their Diversity at the Genomic Level.</title>
        <authorList>
            <person name="Tian X."/>
            <person name="Zhang Z."/>
            <person name="Yang T."/>
            <person name="Chen M."/>
            <person name="Li J."/>
            <person name="Chen F."/>
            <person name="Yang J."/>
            <person name="Li W."/>
            <person name="Zhang B."/>
            <person name="Zhang Z."/>
            <person name="Wu J."/>
            <person name="Zhang C."/>
            <person name="Long L."/>
            <person name="Xiao J."/>
        </authorList>
    </citation>
    <scope>NUCLEOTIDE SEQUENCE [LARGE SCALE GENOMIC DNA]</scope>
    <source>
        <strain evidence="3 4">SCSIO 10429</strain>
    </source>
</reference>
<evidence type="ECO:0000256" key="1">
    <source>
        <dbReference type="ARBA" id="ARBA00006484"/>
    </source>
</evidence>
<dbReference type="InterPro" id="IPR002347">
    <property type="entry name" value="SDR_fam"/>
</dbReference>
<evidence type="ECO:0000313" key="4">
    <source>
        <dbReference type="Proteomes" id="UP000176005"/>
    </source>
</evidence>
<dbReference type="SUPFAM" id="SSF51735">
    <property type="entry name" value="NAD(P)-binding Rossmann-fold domains"/>
    <property type="match status" value="1"/>
</dbReference>
<dbReference type="CDD" id="cd05233">
    <property type="entry name" value="SDR_c"/>
    <property type="match status" value="1"/>
</dbReference>
<protein>
    <submittedName>
        <fullName evidence="3">Short-chain dehydrogenase</fullName>
    </submittedName>
</protein>
<dbReference type="PANTHER" id="PTHR43669">
    <property type="entry name" value="5-KETO-D-GLUCONATE 5-REDUCTASE"/>
    <property type="match status" value="1"/>
</dbReference>
<proteinExistence type="inferred from homology"/>
<evidence type="ECO:0000256" key="2">
    <source>
        <dbReference type="ARBA" id="ARBA00023002"/>
    </source>
</evidence>